<dbReference type="PROSITE" id="PS50110">
    <property type="entry name" value="RESPONSE_REGULATORY"/>
    <property type="match status" value="1"/>
</dbReference>
<dbReference type="SMART" id="SM00342">
    <property type="entry name" value="HTH_ARAC"/>
    <property type="match status" value="1"/>
</dbReference>
<evidence type="ECO:0000256" key="4">
    <source>
        <dbReference type="ARBA" id="ARBA00023012"/>
    </source>
</evidence>
<proteinExistence type="predicted"/>
<evidence type="ECO:0000313" key="11">
    <source>
        <dbReference type="EMBL" id="MCR2806279.1"/>
    </source>
</evidence>
<dbReference type="SUPFAM" id="SSF46689">
    <property type="entry name" value="Homeodomain-like"/>
    <property type="match status" value="2"/>
</dbReference>
<evidence type="ECO:0000259" key="9">
    <source>
        <dbReference type="PROSITE" id="PS01124"/>
    </source>
</evidence>
<dbReference type="Proteomes" id="UP001141950">
    <property type="component" value="Unassembled WGS sequence"/>
</dbReference>
<gene>
    <name evidence="11" type="ORF">NQZ67_20575</name>
</gene>
<organism evidence="11 12">
    <name type="scientific">Paenibacillus soyae</name>
    <dbReference type="NCBI Taxonomy" id="2969249"/>
    <lineage>
        <taxon>Bacteria</taxon>
        <taxon>Bacillati</taxon>
        <taxon>Bacillota</taxon>
        <taxon>Bacilli</taxon>
        <taxon>Bacillales</taxon>
        <taxon>Paenibacillaceae</taxon>
        <taxon>Paenibacillus</taxon>
    </lineage>
</organism>
<feature type="domain" description="HTH araC/xylS-type" evidence="9">
    <location>
        <begin position="434"/>
        <end position="533"/>
    </location>
</feature>
<dbReference type="Pfam" id="PF00072">
    <property type="entry name" value="Response_reg"/>
    <property type="match status" value="1"/>
</dbReference>
<dbReference type="GO" id="GO:0005737">
    <property type="term" value="C:cytoplasm"/>
    <property type="evidence" value="ECO:0007669"/>
    <property type="project" value="UniProtKB-SubCell"/>
</dbReference>
<comment type="caution">
    <text evidence="11">The sequence shown here is derived from an EMBL/GenBank/DDBJ whole genome shotgun (WGS) entry which is preliminary data.</text>
</comment>
<dbReference type="PROSITE" id="PS01124">
    <property type="entry name" value="HTH_ARAC_FAMILY_2"/>
    <property type="match status" value="1"/>
</dbReference>
<keyword evidence="3 8" id="KW-0597">Phosphoprotein</keyword>
<evidence type="ECO:0000256" key="6">
    <source>
        <dbReference type="ARBA" id="ARBA00023125"/>
    </source>
</evidence>
<name>A0A9X2MU26_9BACL</name>
<dbReference type="Gene3D" id="1.10.10.60">
    <property type="entry name" value="Homeodomain-like"/>
    <property type="match status" value="2"/>
</dbReference>
<sequence>MYKVLIVDDEYYFRQAIKISLPWEEWGLQWIGEANNGEDALEQTRMLHPDIIMVDINMPIMDGLTFIREAKAEGHNSKFIVLTGHSEFAYAKHALQLGVSNYVLKPIDEDEIRSSLCEIKKVLNKERSAKVELDNLKKQAVEKATLLRNQVVNDWLLGNLGPEHKEERLLSLGLDIVSPYYRIAVMAIEANAEHARSMEQNKTTIVNVGLAFVQHAVTKSLKCEGCLNGKGQYVLIFGSNDNDFDEVGELCDSIRHMMAATNDYTYTIGLGSGYAGFEGVAESYKEALYALKHRFILEGNQIISYSEATRTANKVSLYSVDKRSKLLMSMRTGNMREVEAWLNDFFDNARLKQASLEMLLVAGFEIFSTCMEFLEETSRDINEIFDSQTESDLFRFIERMNAFGEFEEWIRSLLRKLMAHVHANKSSRSAIIVEEVKSFIELNYVNEEMKIEDIARGVHMNYNHLCYVFKKETSCTINDYLTRVRMQKAKELFDQGYLVVQEVAGRVGYSDANYFGKCFKKYAGITPSKYISYIGK</sequence>
<feature type="modified residue" description="4-aspartylphosphate" evidence="8">
    <location>
        <position position="55"/>
    </location>
</feature>
<dbReference type="CDD" id="cd17536">
    <property type="entry name" value="REC_YesN-like"/>
    <property type="match status" value="1"/>
</dbReference>
<comment type="subcellular location">
    <subcellularLocation>
        <location evidence="1">Cytoplasm</location>
    </subcellularLocation>
</comment>
<evidence type="ECO:0000256" key="8">
    <source>
        <dbReference type="PROSITE-ProRule" id="PRU00169"/>
    </source>
</evidence>
<accession>A0A9X2MU26</accession>
<dbReference type="InterPro" id="IPR051552">
    <property type="entry name" value="HptR"/>
</dbReference>
<evidence type="ECO:0000256" key="2">
    <source>
        <dbReference type="ARBA" id="ARBA00022490"/>
    </source>
</evidence>
<dbReference type="Pfam" id="PF12833">
    <property type="entry name" value="HTH_18"/>
    <property type="match status" value="1"/>
</dbReference>
<keyword evidence="7" id="KW-0804">Transcription</keyword>
<dbReference type="AlphaFoldDB" id="A0A9X2MU26"/>
<dbReference type="EMBL" id="JANIPJ010000016">
    <property type="protein sequence ID" value="MCR2806279.1"/>
    <property type="molecule type" value="Genomic_DNA"/>
</dbReference>
<evidence type="ECO:0000256" key="3">
    <source>
        <dbReference type="ARBA" id="ARBA00022553"/>
    </source>
</evidence>
<keyword evidence="12" id="KW-1185">Reference proteome</keyword>
<keyword evidence="5" id="KW-0805">Transcription regulation</keyword>
<dbReference type="InterPro" id="IPR020449">
    <property type="entry name" value="Tscrpt_reg_AraC-type_HTH"/>
</dbReference>
<dbReference type="InterPro" id="IPR009057">
    <property type="entry name" value="Homeodomain-like_sf"/>
</dbReference>
<dbReference type="Gene3D" id="3.40.50.2300">
    <property type="match status" value="1"/>
</dbReference>
<evidence type="ECO:0000313" key="12">
    <source>
        <dbReference type="Proteomes" id="UP001141950"/>
    </source>
</evidence>
<evidence type="ECO:0000256" key="7">
    <source>
        <dbReference type="ARBA" id="ARBA00023163"/>
    </source>
</evidence>
<reference evidence="11" key="1">
    <citation type="submission" date="2022-08" db="EMBL/GenBank/DDBJ databases">
        <title>The genomic sequence of strain Paenibacillus sp. SCIV0701.</title>
        <authorList>
            <person name="Zhao H."/>
        </authorList>
    </citation>
    <scope>NUCLEOTIDE SEQUENCE</scope>
    <source>
        <strain evidence="11">SCIV0701</strain>
    </source>
</reference>
<dbReference type="PRINTS" id="PR00032">
    <property type="entry name" value="HTHARAC"/>
</dbReference>
<dbReference type="InterPro" id="IPR041522">
    <property type="entry name" value="CdaR_GGDEF"/>
</dbReference>
<feature type="domain" description="Response regulatory" evidence="10">
    <location>
        <begin position="3"/>
        <end position="120"/>
    </location>
</feature>
<dbReference type="PANTHER" id="PTHR42713">
    <property type="entry name" value="HISTIDINE KINASE-RELATED"/>
    <property type="match status" value="1"/>
</dbReference>
<evidence type="ECO:0000256" key="5">
    <source>
        <dbReference type="ARBA" id="ARBA00023015"/>
    </source>
</evidence>
<keyword evidence="6" id="KW-0238">DNA-binding</keyword>
<dbReference type="SUPFAM" id="SSF52172">
    <property type="entry name" value="CheY-like"/>
    <property type="match status" value="1"/>
</dbReference>
<dbReference type="Pfam" id="PF17853">
    <property type="entry name" value="GGDEF_2"/>
    <property type="match status" value="1"/>
</dbReference>
<dbReference type="RefSeq" id="WP_257449577.1">
    <property type="nucleotide sequence ID" value="NZ_JANIPJ010000016.1"/>
</dbReference>
<evidence type="ECO:0000259" key="10">
    <source>
        <dbReference type="PROSITE" id="PS50110"/>
    </source>
</evidence>
<dbReference type="GO" id="GO:0003700">
    <property type="term" value="F:DNA-binding transcription factor activity"/>
    <property type="evidence" value="ECO:0007669"/>
    <property type="project" value="InterPro"/>
</dbReference>
<dbReference type="PANTHER" id="PTHR42713:SF3">
    <property type="entry name" value="TRANSCRIPTIONAL REGULATORY PROTEIN HPTR"/>
    <property type="match status" value="1"/>
</dbReference>
<keyword evidence="2" id="KW-0963">Cytoplasm</keyword>
<dbReference type="InterPro" id="IPR011006">
    <property type="entry name" value="CheY-like_superfamily"/>
</dbReference>
<evidence type="ECO:0000256" key="1">
    <source>
        <dbReference type="ARBA" id="ARBA00004496"/>
    </source>
</evidence>
<dbReference type="SMART" id="SM00448">
    <property type="entry name" value="REC"/>
    <property type="match status" value="1"/>
</dbReference>
<dbReference type="InterPro" id="IPR001789">
    <property type="entry name" value="Sig_transdc_resp-reg_receiver"/>
</dbReference>
<dbReference type="GO" id="GO:0000160">
    <property type="term" value="P:phosphorelay signal transduction system"/>
    <property type="evidence" value="ECO:0007669"/>
    <property type="project" value="UniProtKB-KW"/>
</dbReference>
<dbReference type="InterPro" id="IPR018060">
    <property type="entry name" value="HTH_AraC"/>
</dbReference>
<protein>
    <submittedName>
        <fullName evidence="11">Response regulator</fullName>
    </submittedName>
</protein>
<dbReference type="GO" id="GO:0043565">
    <property type="term" value="F:sequence-specific DNA binding"/>
    <property type="evidence" value="ECO:0007669"/>
    <property type="project" value="InterPro"/>
</dbReference>
<keyword evidence="4" id="KW-0902">Two-component regulatory system</keyword>